<name>A0A7V8V5J9_9BACT</name>
<gene>
    <name evidence="2" type="ORF">HOV93_24190</name>
</gene>
<dbReference type="InterPro" id="IPR012902">
    <property type="entry name" value="N_methyl_site"/>
</dbReference>
<dbReference type="PANTHER" id="PTHR30093:SF2">
    <property type="entry name" value="TYPE II SECRETION SYSTEM PROTEIN H"/>
    <property type="match status" value="1"/>
</dbReference>
<comment type="caution">
    <text evidence="2">The sequence shown here is derived from an EMBL/GenBank/DDBJ whole genome shotgun (WGS) entry which is preliminary data.</text>
</comment>
<dbReference type="Proteomes" id="UP000551616">
    <property type="component" value="Unassembled WGS sequence"/>
</dbReference>
<dbReference type="Gene3D" id="3.30.700.10">
    <property type="entry name" value="Glycoprotein, Type 4 Pilin"/>
    <property type="match status" value="1"/>
</dbReference>
<evidence type="ECO:0000313" key="2">
    <source>
        <dbReference type="EMBL" id="MBA2115246.1"/>
    </source>
</evidence>
<dbReference type="Pfam" id="PF07963">
    <property type="entry name" value="N_methyl"/>
    <property type="match status" value="1"/>
</dbReference>
<organism evidence="2 3">
    <name type="scientific">Bremerella alba</name>
    <dbReference type="NCBI Taxonomy" id="980252"/>
    <lineage>
        <taxon>Bacteria</taxon>
        <taxon>Pseudomonadati</taxon>
        <taxon>Planctomycetota</taxon>
        <taxon>Planctomycetia</taxon>
        <taxon>Pirellulales</taxon>
        <taxon>Pirellulaceae</taxon>
        <taxon>Bremerella</taxon>
    </lineage>
</organism>
<proteinExistence type="predicted"/>
<dbReference type="InterPro" id="IPR027558">
    <property type="entry name" value="Pre_pil_HX9DG_C"/>
</dbReference>
<evidence type="ECO:0000259" key="1">
    <source>
        <dbReference type="Pfam" id="PF07596"/>
    </source>
</evidence>
<dbReference type="EMBL" id="JABRWO010000006">
    <property type="protein sequence ID" value="MBA2115246.1"/>
    <property type="molecule type" value="Genomic_DNA"/>
</dbReference>
<dbReference type="InterPro" id="IPR045584">
    <property type="entry name" value="Pilin-like"/>
</dbReference>
<protein>
    <recommendedName>
        <fullName evidence="1">DUF1559 domain-containing protein</fullName>
    </recommendedName>
</protein>
<dbReference type="AlphaFoldDB" id="A0A7V8V5J9"/>
<dbReference type="NCBIfam" id="TIGR04294">
    <property type="entry name" value="pre_pil_HX9DG"/>
    <property type="match status" value="1"/>
</dbReference>
<evidence type="ECO:0000313" key="3">
    <source>
        <dbReference type="Proteomes" id="UP000551616"/>
    </source>
</evidence>
<sequence>MKRNAFTLVELLVVIAIIGVLIALLLPAVQQAREAARRMQCSNNLKQLGLALHNYSDTYGSFPPAGITTNQLSWNVFILPFMENGNLHDLANFSQGTLQDPGKKEVGANRVDGFLCPSGVDQYTGWKHANAQVPSGSGIEPYTTHYYGVMGPSGTNPESGGIYSVTALNVGHYGGYGQQGAFTFPQPAAFRDFVDGTSNTYAVGEISWSTATLPNTTARNWVFGANGSFDQTVENRAFPTAKNIYYPINTNIISTFNNTSFGSLHPGGAMFARADGSVRFVPETIDFDAFLATASRDGGEVPTEN</sequence>
<dbReference type="SUPFAM" id="SSF54523">
    <property type="entry name" value="Pili subunits"/>
    <property type="match status" value="1"/>
</dbReference>
<accession>A0A7V8V5J9</accession>
<dbReference type="InterPro" id="IPR011453">
    <property type="entry name" value="DUF1559"/>
</dbReference>
<keyword evidence="3" id="KW-1185">Reference proteome</keyword>
<dbReference type="PANTHER" id="PTHR30093">
    <property type="entry name" value="GENERAL SECRETION PATHWAY PROTEIN G"/>
    <property type="match status" value="1"/>
</dbReference>
<dbReference type="NCBIfam" id="TIGR02532">
    <property type="entry name" value="IV_pilin_GFxxxE"/>
    <property type="match status" value="1"/>
</dbReference>
<feature type="domain" description="DUF1559" evidence="1">
    <location>
        <begin position="30"/>
        <end position="287"/>
    </location>
</feature>
<reference evidence="2 3" key="1">
    <citation type="submission" date="2020-05" db="EMBL/GenBank/DDBJ databases">
        <title>Bremerella alba sp. nov., a novel planctomycete isolated from the surface of the macroalga Fucus spiralis.</title>
        <authorList>
            <person name="Godinho O."/>
            <person name="Botelho R."/>
            <person name="Albuquerque L."/>
            <person name="Wiegand S."/>
            <person name="Da Costa M.S."/>
            <person name="Lobo-Da-Cunha A."/>
            <person name="Jogler C."/>
            <person name="Lage O.M."/>
        </authorList>
    </citation>
    <scope>NUCLEOTIDE SEQUENCE [LARGE SCALE GENOMIC DNA]</scope>
    <source>
        <strain evidence="2 3">FF15</strain>
    </source>
</reference>
<dbReference type="Pfam" id="PF07596">
    <property type="entry name" value="SBP_bac_10"/>
    <property type="match status" value="1"/>
</dbReference>
<dbReference type="RefSeq" id="WP_207396687.1">
    <property type="nucleotide sequence ID" value="NZ_JABRWO010000006.1"/>
</dbReference>